<evidence type="ECO:0000313" key="2">
    <source>
        <dbReference type="Ensembl" id="ENSPSTP00000010394.1"/>
    </source>
</evidence>
<protein>
    <recommendedName>
        <fullName evidence="4">Homer protein 3</fullName>
    </recommendedName>
</protein>
<evidence type="ECO:0000256" key="1">
    <source>
        <dbReference type="SAM" id="Coils"/>
    </source>
</evidence>
<dbReference type="InterPro" id="IPR045027">
    <property type="entry name" value="Homer"/>
</dbReference>
<dbReference type="AlphaFoldDB" id="A0A8C9F559"/>
<name>A0A8C9F559_PAVCR</name>
<keyword evidence="1" id="KW-0175">Coiled coil</keyword>
<evidence type="ECO:0008006" key="4">
    <source>
        <dbReference type="Google" id="ProtNLM"/>
    </source>
</evidence>
<organism evidence="2 3">
    <name type="scientific">Pavo cristatus</name>
    <name type="common">Indian peafowl</name>
    <name type="synonym">Blue peafowl</name>
    <dbReference type="NCBI Taxonomy" id="9049"/>
    <lineage>
        <taxon>Eukaryota</taxon>
        <taxon>Metazoa</taxon>
        <taxon>Chordata</taxon>
        <taxon>Craniata</taxon>
        <taxon>Vertebrata</taxon>
        <taxon>Euteleostomi</taxon>
        <taxon>Archelosauria</taxon>
        <taxon>Archosauria</taxon>
        <taxon>Dinosauria</taxon>
        <taxon>Saurischia</taxon>
        <taxon>Theropoda</taxon>
        <taxon>Coelurosauria</taxon>
        <taxon>Aves</taxon>
        <taxon>Neognathae</taxon>
        <taxon>Galloanserae</taxon>
        <taxon>Galliformes</taxon>
        <taxon>Phasianidae</taxon>
        <taxon>Phasianinae</taxon>
        <taxon>Pavo</taxon>
    </lineage>
</organism>
<dbReference type="Ensembl" id="ENSPSTT00000010911.1">
    <property type="protein sequence ID" value="ENSPSTP00000010394.1"/>
    <property type="gene ID" value="ENSPSTG00000007325.1"/>
</dbReference>
<dbReference type="PANTHER" id="PTHR10918">
    <property type="entry name" value="HOMER"/>
    <property type="match status" value="1"/>
</dbReference>
<dbReference type="GO" id="GO:0035256">
    <property type="term" value="F:G protein-coupled glutamate receptor binding"/>
    <property type="evidence" value="ECO:0007669"/>
    <property type="project" value="InterPro"/>
</dbReference>
<evidence type="ECO:0000313" key="3">
    <source>
        <dbReference type="Proteomes" id="UP000694428"/>
    </source>
</evidence>
<dbReference type="Proteomes" id="UP000694428">
    <property type="component" value="Unplaced"/>
</dbReference>
<proteinExistence type="predicted"/>
<feature type="coiled-coil region" evidence="1">
    <location>
        <begin position="131"/>
        <end position="165"/>
    </location>
</feature>
<reference evidence="2" key="1">
    <citation type="submission" date="2025-08" db="UniProtKB">
        <authorList>
            <consortium name="Ensembl"/>
        </authorList>
    </citation>
    <scope>IDENTIFICATION</scope>
</reference>
<dbReference type="Gene3D" id="1.20.5.1700">
    <property type="match status" value="1"/>
</dbReference>
<sequence length="194" mass="22097">LHSSVSEVQWEAEFFSLQDNNSKLVAALHEANANVDQWKKQLAAYQEETETLRQRVTELESQGAHDSSSENNKEELSQTLEELELLIKAKDEVISPWSRGKPESGWPISVVICEQHVSVLGQPPHCNCVLWQELEARNAELERRLHLAEQTLAETLSEREKIQNEVTKVAEIMDVKIFELSEIRQGLAKLVESN</sequence>
<feature type="coiled-coil region" evidence="1">
    <location>
        <begin position="21"/>
        <end position="93"/>
    </location>
</feature>
<accession>A0A8C9F559</accession>
<reference evidence="2" key="2">
    <citation type="submission" date="2025-09" db="UniProtKB">
        <authorList>
            <consortium name="Ensembl"/>
        </authorList>
    </citation>
    <scope>IDENTIFICATION</scope>
</reference>
<keyword evidence="3" id="KW-1185">Reference proteome</keyword>